<dbReference type="Gene3D" id="3.30.300.30">
    <property type="match status" value="1"/>
</dbReference>
<dbReference type="Pfam" id="PF13193">
    <property type="entry name" value="AMP-binding_C"/>
    <property type="match status" value="1"/>
</dbReference>
<dbReference type="RefSeq" id="WP_394317622.1">
    <property type="nucleotide sequence ID" value="NZ_JBHMQV010000009.1"/>
</dbReference>
<evidence type="ECO:0000259" key="1">
    <source>
        <dbReference type="Pfam" id="PF00501"/>
    </source>
</evidence>
<comment type="caution">
    <text evidence="3">The sequence shown here is derived from an EMBL/GenBank/DDBJ whole genome shotgun (WGS) entry which is preliminary data.</text>
</comment>
<keyword evidence="4" id="KW-1185">Reference proteome</keyword>
<evidence type="ECO:0000313" key="4">
    <source>
        <dbReference type="Proteomes" id="UP001589887"/>
    </source>
</evidence>
<feature type="domain" description="AMP-binding enzyme C-terminal" evidence="2">
    <location>
        <begin position="416"/>
        <end position="490"/>
    </location>
</feature>
<dbReference type="Pfam" id="PF00501">
    <property type="entry name" value="AMP-binding"/>
    <property type="match status" value="1"/>
</dbReference>
<organism evidence="3 4">
    <name type="scientific">Streptomyces noboritoensis</name>
    <dbReference type="NCBI Taxonomy" id="67337"/>
    <lineage>
        <taxon>Bacteria</taxon>
        <taxon>Bacillati</taxon>
        <taxon>Actinomycetota</taxon>
        <taxon>Actinomycetes</taxon>
        <taxon>Kitasatosporales</taxon>
        <taxon>Streptomycetaceae</taxon>
        <taxon>Streptomyces</taxon>
    </lineage>
</organism>
<dbReference type="InterPro" id="IPR042099">
    <property type="entry name" value="ANL_N_sf"/>
</dbReference>
<proteinExistence type="predicted"/>
<dbReference type="InterPro" id="IPR025110">
    <property type="entry name" value="AMP-bd_C"/>
</dbReference>
<evidence type="ECO:0000259" key="2">
    <source>
        <dbReference type="Pfam" id="PF13193"/>
    </source>
</evidence>
<dbReference type="InterPro" id="IPR020845">
    <property type="entry name" value="AMP-binding_CS"/>
</dbReference>
<reference evidence="3 4" key="1">
    <citation type="submission" date="2024-09" db="EMBL/GenBank/DDBJ databases">
        <authorList>
            <person name="Sun Q."/>
            <person name="Mori K."/>
        </authorList>
    </citation>
    <scope>NUCLEOTIDE SEQUENCE [LARGE SCALE GENOMIC DNA]</scope>
    <source>
        <strain evidence="3 4">JCM 4557</strain>
    </source>
</reference>
<evidence type="ECO:0000313" key="3">
    <source>
        <dbReference type="EMBL" id="MFC0843844.1"/>
    </source>
</evidence>
<dbReference type="EMBL" id="JBHMQV010000009">
    <property type="protein sequence ID" value="MFC0843844.1"/>
    <property type="molecule type" value="Genomic_DNA"/>
</dbReference>
<accession>A0ABV6TFB2</accession>
<dbReference type="InterPro" id="IPR000873">
    <property type="entry name" value="AMP-dep_synth/lig_dom"/>
</dbReference>
<gene>
    <name evidence="3" type="ORF">ACFH04_08970</name>
</gene>
<name>A0ABV6TFB2_9ACTN</name>
<dbReference type="PANTHER" id="PTHR45527:SF1">
    <property type="entry name" value="FATTY ACID SYNTHASE"/>
    <property type="match status" value="1"/>
</dbReference>
<dbReference type="PROSITE" id="PS00455">
    <property type="entry name" value="AMP_BINDING"/>
    <property type="match status" value="1"/>
</dbReference>
<sequence>MPVDANGPSRSLSHLLAAALRRHHASIAVVDQGVHHTYAELDRLSAEIAGGLAARGLGPGQVVAVHAHRSWARCAAVLGAWRAGAGVVSIDPAMPAPRAAKIARFSELVVRADGTAPTGLGPTECTVDEVRATPLDEPLEGPVGYVIPTSGSTGEPKSVAVPPGILAALGEWHRTRWSHDRPPHTLQASSIGFDVGYEELVATWLAGARLVVVDDAQRQDPFTLMEIIREHRVARLFLPVVGLHALATAAVFEDDPMPDLREIAVAGERLVVNAEVREFCAAGGVTLVNEYGPSETHVVTEYRMAPQDADHWPDHPPIGRAVAGAELLHHADGVLRPFAPGEEGELFVAGESVGLGYLGDAELTDAKFRTLAHRDGTPRRAYATGDLVRFDGQDLHFVARADDQLKVSGYRVEPGEVEAVLDAVPGVRRAVVVAVTLAGSTRLAAAYTRTGTGEADAEALAAACAAHLPAYMVPKHFQALDELPVTANGKVDRARLRTLFAVGRTV</sequence>
<dbReference type="Gene3D" id="3.40.50.12780">
    <property type="entry name" value="N-terminal domain of ligase-like"/>
    <property type="match status" value="1"/>
</dbReference>
<dbReference type="Proteomes" id="UP001589887">
    <property type="component" value="Unassembled WGS sequence"/>
</dbReference>
<dbReference type="InterPro" id="IPR045851">
    <property type="entry name" value="AMP-bd_C_sf"/>
</dbReference>
<dbReference type="SUPFAM" id="SSF56801">
    <property type="entry name" value="Acetyl-CoA synthetase-like"/>
    <property type="match status" value="1"/>
</dbReference>
<protein>
    <submittedName>
        <fullName evidence="3">AMP-binding protein</fullName>
    </submittedName>
</protein>
<feature type="domain" description="AMP-dependent synthetase/ligase" evidence="1">
    <location>
        <begin position="18"/>
        <end position="358"/>
    </location>
</feature>
<dbReference type="PANTHER" id="PTHR45527">
    <property type="entry name" value="NONRIBOSOMAL PEPTIDE SYNTHETASE"/>
    <property type="match status" value="1"/>
</dbReference>